<accession>A0AA89ARY0</accession>
<feature type="domain" description="Cullin N-terminal" evidence="2">
    <location>
        <begin position="50"/>
        <end position="196"/>
    </location>
</feature>
<gene>
    <name evidence="3" type="ORF">RJ639_008619</name>
</gene>
<keyword evidence="4" id="KW-1185">Reference proteome</keyword>
<evidence type="ECO:0000313" key="3">
    <source>
        <dbReference type="EMBL" id="KAK3012840.1"/>
    </source>
</evidence>
<dbReference type="InterPro" id="IPR001373">
    <property type="entry name" value="Cullin_N"/>
</dbReference>
<protein>
    <recommendedName>
        <fullName evidence="2">Cullin N-terminal domain-containing protein</fullName>
    </recommendedName>
</protein>
<proteinExistence type="inferred from homology"/>
<dbReference type="Gene3D" id="1.20.1310.10">
    <property type="entry name" value="Cullin Repeats"/>
    <property type="match status" value="1"/>
</dbReference>
<dbReference type="InterPro" id="IPR016159">
    <property type="entry name" value="Cullin_repeat-like_dom_sf"/>
</dbReference>
<dbReference type="Pfam" id="PF00888">
    <property type="entry name" value="Cullin"/>
    <property type="match status" value="1"/>
</dbReference>
<dbReference type="GO" id="GO:0031625">
    <property type="term" value="F:ubiquitin protein ligase binding"/>
    <property type="evidence" value="ECO:0007669"/>
    <property type="project" value="InterPro"/>
</dbReference>
<dbReference type="Proteomes" id="UP001188597">
    <property type="component" value="Unassembled WGS sequence"/>
</dbReference>
<sequence>MCERVSLEQWLNLVDEAINKAKTIFDDDHVVDFEPDELVNISFYFDTHDQAAQLLYELLKMWRKYKQLLCWLSRMLEPLDKMYFAGEGHSLHKIGVTYFCEEVSEDREGKLVDRELINNTIGFLMETDAVARRDYYNAFENALREDSGLYYSRLASTWILNDTFSVYINKVERILHEEGRIRYFLPQETIERLLETRMWLLQWNVRADHSRSEHLSPEQWLNLVDEAINKTKSIFDDDHVAGFEFEELIDISFTIFIRVAEAVGKVQAIGMLVIKNVGACGENIVLYYGRTPGSAPSRFQLDQTALATPTRPSFKKKWCDFHKWEFHSTDDCKRNPKNKNSIMGYTSRRSPSQPATDVTDTVVSVVLSSSTSTMELTADELDVQTAKVVGTGCKVDHLFALDHLHLPSTSVAVASTSSKALQL</sequence>
<reference evidence="3" key="1">
    <citation type="submission" date="2022-12" db="EMBL/GenBank/DDBJ databases">
        <title>Draft genome assemblies for two species of Escallonia (Escalloniales).</title>
        <authorList>
            <person name="Chanderbali A."/>
            <person name="Dervinis C."/>
            <person name="Anghel I."/>
            <person name="Soltis D."/>
            <person name="Soltis P."/>
            <person name="Zapata F."/>
        </authorList>
    </citation>
    <scope>NUCLEOTIDE SEQUENCE</scope>
    <source>
        <strain evidence="3">UCBG64.0493</strain>
        <tissue evidence="3">Leaf</tissue>
    </source>
</reference>
<evidence type="ECO:0000259" key="2">
    <source>
        <dbReference type="Pfam" id="PF00888"/>
    </source>
</evidence>
<evidence type="ECO:0000256" key="1">
    <source>
        <dbReference type="ARBA" id="ARBA00006019"/>
    </source>
</evidence>
<dbReference type="GO" id="GO:0006511">
    <property type="term" value="P:ubiquitin-dependent protein catabolic process"/>
    <property type="evidence" value="ECO:0007669"/>
    <property type="project" value="InterPro"/>
</dbReference>
<organism evidence="3 4">
    <name type="scientific">Escallonia herrerae</name>
    <dbReference type="NCBI Taxonomy" id="1293975"/>
    <lineage>
        <taxon>Eukaryota</taxon>
        <taxon>Viridiplantae</taxon>
        <taxon>Streptophyta</taxon>
        <taxon>Embryophyta</taxon>
        <taxon>Tracheophyta</taxon>
        <taxon>Spermatophyta</taxon>
        <taxon>Magnoliopsida</taxon>
        <taxon>eudicotyledons</taxon>
        <taxon>Gunneridae</taxon>
        <taxon>Pentapetalae</taxon>
        <taxon>asterids</taxon>
        <taxon>campanulids</taxon>
        <taxon>Escalloniales</taxon>
        <taxon>Escalloniaceae</taxon>
        <taxon>Escallonia</taxon>
    </lineage>
</organism>
<dbReference type="AlphaFoldDB" id="A0AA89ARY0"/>
<comment type="similarity">
    <text evidence="1">Belongs to the cullin family.</text>
</comment>
<dbReference type="EMBL" id="JAVXUP010001346">
    <property type="protein sequence ID" value="KAK3012840.1"/>
    <property type="molecule type" value="Genomic_DNA"/>
</dbReference>
<dbReference type="InterPro" id="IPR045093">
    <property type="entry name" value="Cullin"/>
</dbReference>
<name>A0AA89ARY0_9ASTE</name>
<dbReference type="PANTHER" id="PTHR11932">
    <property type="entry name" value="CULLIN"/>
    <property type="match status" value="1"/>
</dbReference>
<comment type="caution">
    <text evidence="3">The sequence shown here is derived from an EMBL/GenBank/DDBJ whole genome shotgun (WGS) entry which is preliminary data.</text>
</comment>
<dbReference type="SUPFAM" id="SSF74788">
    <property type="entry name" value="Cullin repeat-like"/>
    <property type="match status" value="1"/>
</dbReference>
<evidence type="ECO:0000313" key="4">
    <source>
        <dbReference type="Proteomes" id="UP001188597"/>
    </source>
</evidence>